<organism evidence="1 2">
    <name type="scientific">Acaulospora colombiana</name>
    <dbReference type="NCBI Taxonomy" id="27376"/>
    <lineage>
        <taxon>Eukaryota</taxon>
        <taxon>Fungi</taxon>
        <taxon>Fungi incertae sedis</taxon>
        <taxon>Mucoromycota</taxon>
        <taxon>Glomeromycotina</taxon>
        <taxon>Glomeromycetes</taxon>
        <taxon>Diversisporales</taxon>
        <taxon>Acaulosporaceae</taxon>
        <taxon>Acaulospora</taxon>
    </lineage>
</organism>
<feature type="non-terminal residue" evidence="1">
    <location>
        <position position="1"/>
    </location>
</feature>
<dbReference type="EMBL" id="CAJVPT010002864">
    <property type="protein sequence ID" value="CAG8488503.1"/>
    <property type="molecule type" value="Genomic_DNA"/>
</dbReference>
<evidence type="ECO:0000313" key="2">
    <source>
        <dbReference type="Proteomes" id="UP000789525"/>
    </source>
</evidence>
<gene>
    <name evidence="1" type="ORF">ACOLOM_LOCUS2281</name>
</gene>
<comment type="caution">
    <text evidence="1">The sequence shown here is derived from an EMBL/GenBank/DDBJ whole genome shotgun (WGS) entry which is preliminary data.</text>
</comment>
<sequence length="256" mass="29523">SSHVLMHLSLFAQVNQGPNWQLEKVQAFNMAAEARKALEALMGAEALGGVPDHMKYDDEKRLKTEYEEAKKRKENDFDAEFERNLANFVSDCDRKIASAQKRLDKTPEDSAKATQLIKEIENLVVEISELTKEVEVLGEQGKVTESFKLLQDVEAKKTAKIEKEKELKNSSESGGGPSQQQKLRVCEMHLGYLKIRDLLKELKEKNKDRGGDLREGRGYHDRDRDRGSYDRDRHRDHRSGRFDQYTLENEVARETW</sequence>
<name>A0ACA9KSY1_9GLOM</name>
<evidence type="ECO:0000313" key="1">
    <source>
        <dbReference type="EMBL" id="CAG8488503.1"/>
    </source>
</evidence>
<dbReference type="Proteomes" id="UP000789525">
    <property type="component" value="Unassembled WGS sequence"/>
</dbReference>
<keyword evidence="2" id="KW-1185">Reference proteome</keyword>
<accession>A0ACA9KSY1</accession>
<reference evidence="1" key="1">
    <citation type="submission" date="2021-06" db="EMBL/GenBank/DDBJ databases">
        <authorList>
            <person name="Kallberg Y."/>
            <person name="Tangrot J."/>
            <person name="Rosling A."/>
        </authorList>
    </citation>
    <scope>NUCLEOTIDE SEQUENCE</scope>
    <source>
        <strain evidence="1">CL356</strain>
    </source>
</reference>
<proteinExistence type="predicted"/>
<protein>
    <submittedName>
        <fullName evidence="1">10216_t:CDS:1</fullName>
    </submittedName>
</protein>